<sequence>MKFLQLKKQKKIGAAIGIDWTKVDMEEFRQGLHVELEHGLHDSQTNVTDDDPQVTGKIAWAHLKEFFDYYTRLKKMEDEAEEYWKNKK</sequence>
<reference evidence="1 2" key="1">
    <citation type="journal article" date="2016" name="Nat. Commun.">
        <title>Thousands of microbial genomes shed light on interconnected biogeochemical processes in an aquifer system.</title>
        <authorList>
            <person name="Anantharaman K."/>
            <person name="Brown C.T."/>
            <person name="Hug L.A."/>
            <person name="Sharon I."/>
            <person name="Castelle C.J."/>
            <person name="Probst A.J."/>
            <person name="Thomas B.C."/>
            <person name="Singh A."/>
            <person name="Wilkins M.J."/>
            <person name="Karaoz U."/>
            <person name="Brodie E.L."/>
            <person name="Williams K.H."/>
            <person name="Hubbard S.S."/>
            <person name="Banfield J.F."/>
        </authorList>
    </citation>
    <scope>NUCLEOTIDE SEQUENCE [LARGE SCALE GENOMIC DNA]</scope>
</reference>
<evidence type="ECO:0000313" key="2">
    <source>
        <dbReference type="Proteomes" id="UP000176915"/>
    </source>
</evidence>
<accession>A0A1F5SUX4</accession>
<protein>
    <submittedName>
        <fullName evidence="1">Uncharacterized protein</fullName>
    </submittedName>
</protein>
<dbReference type="InterPro" id="IPR043720">
    <property type="entry name" value="DUF5661"/>
</dbReference>
<gene>
    <name evidence="1" type="ORF">A3H09_02160</name>
</gene>
<name>A0A1F5SUX4_9BACT</name>
<proteinExistence type="predicted"/>
<comment type="caution">
    <text evidence="1">The sequence shown here is derived from an EMBL/GenBank/DDBJ whole genome shotgun (WGS) entry which is preliminary data.</text>
</comment>
<dbReference type="EMBL" id="MFFY01000052">
    <property type="protein sequence ID" value="OGF30429.1"/>
    <property type="molecule type" value="Genomic_DNA"/>
</dbReference>
<evidence type="ECO:0000313" key="1">
    <source>
        <dbReference type="EMBL" id="OGF30429.1"/>
    </source>
</evidence>
<dbReference type="Proteomes" id="UP000176915">
    <property type="component" value="Unassembled WGS sequence"/>
</dbReference>
<dbReference type="AlphaFoldDB" id="A0A1F5SUX4"/>
<dbReference type="Pfam" id="PF18905">
    <property type="entry name" value="DUF5661"/>
    <property type="match status" value="1"/>
</dbReference>
<organism evidence="1 2">
    <name type="scientific">Candidatus Falkowbacteria bacterium RIFCSPLOWO2_12_FULL_45_13</name>
    <dbReference type="NCBI Taxonomy" id="1797991"/>
    <lineage>
        <taxon>Bacteria</taxon>
        <taxon>Candidatus Falkowiibacteriota</taxon>
    </lineage>
</organism>